<comment type="caution">
    <text evidence="3">The sequence shown here is derived from an EMBL/GenBank/DDBJ whole genome shotgun (WGS) entry which is preliminary data.</text>
</comment>
<dbReference type="Proteomes" id="UP000823561">
    <property type="component" value="Chromosome 19"/>
</dbReference>
<dbReference type="InterPro" id="IPR005135">
    <property type="entry name" value="Endo/exonuclease/phosphatase"/>
</dbReference>
<dbReference type="InterPro" id="IPR050410">
    <property type="entry name" value="CCR4/nocturin_mRNA_transcr"/>
</dbReference>
<dbReference type="Gene3D" id="3.60.10.10">
    <property type="entry name" value="Endonuclease/exonuclease/phosphatase"/>
    <property type="match status" value="1"/>
</dbReference>
<dbReference type="GO" id="GO:0000175">
    <property type="term" value="F:3'-5'-RNA exonuclease activity"/>
    <property type="evidence" value="ECO:0007669"/>
    <property type="project" value="TreeGrafter"/>
</dbReference>
<feature type="chain" id="PRO_5043484635" description="Endonuclease/exonuclease/phosphatase domain-containing protein" evidence="1">
    <location>
        <begin position="28"/>
        <end position="632"/>
    </location>
</feature>
<dbReference type="PANTHER" id="PTHR12121">
    <property type="entry name" value="CARBON CATABOLITE REPRESSOR PROTEIN 4"/>
    <property type="match status" value="1"/>
</dbReference>
<evidence type="ECO:0000259" key="2">
    <source>
        <dbReference type="Pfam" id="PF03372"/>
    </source>
</evidence>
<dbReference type="AlphaFoldDB" id="A0AAV6FT82"/>
<dbReference type="InterPro" id="IPR036691">
    <property type="entry name" value="Endo/exonu/phosph_ase_sf"/>
</dbReference>
<feature type="domain" description="Endonuclease/exonuclease/phosphatase" evidence="2">
    <location>
        <begin position="222"/>
        <end position="618"/>
    </location>
</feature>
<organism evidence="3 4">
    <name type="scientific">Alosa alosa</name>
    <name type="common">allis shad</name>
    <dbReference type="NCBI Taxonomy" id="278164"/>
    <lineage>
        <taxon>Eukaryota</taxon>
        <taxon>Metazoa</taxon>
        <taxon>Chordata</taxon>
        <taxon>Craniata</taxon>
        <taxon>Vertebrata</taxon>
        <taxon>Euteleostomi</taxon>
        <taxon>Actinopterygii</taxon>
        <taxon>Neopterygii</taxon>
        <taxon>Teleostei</taxon>
        <taxon>Clupei</taxon>
        <taxon>Clupeiformes</taxon>
        <taxon>Clupeoidei</taxon>
        <taxon>Clupeidae</taxon>
        <taxon>Alosa</taxon>
    </lineage>
</organism>
<sequence>MLGSVLFYALYPLTLVVIKVSESLVKAASSVLMNGKETWDTGGPRPQKLAKCQSVVLDEWLGPSGLIHKNSEKTIGDDESKCLEEMQEEIMEKKATPVANLETHPHTGSSDPQGCPITDCLVMDLGALLAETQTCDSLPQFKTESQPEMDGWHFPVGHGLADMAHRPYWQFPAMSYYPALQENTEFKVMWRVWEDLPGPQAEAAVPQMIDQDPDTLFKFSVMSYNILAQDLLEANPDLYLHCSDKVLVWSARLKGIIQEIQAWRPDILCLQEAQEDHFKQQLQPVLSDMGYSCVYKRRTGSKTDGCAVCYQNKRFSQLSVSLLELRKERCELLDRDNVAIVLLLQPITSQCHDERGTPICVATTHLLFNPRRGDIKLAQLVLVLAEVDKVVKRCKIMGRDCEVVLCGDFNSLPNMPLYQFISTGQLHYHGLPAWMISGQEDLSHQTHPRRVLAPLLPSSLGINDNCQYVTTSMAKPPPPGELKYNHDYMLNLRYSQAACVRPKDLEHIPGVTDNAPDQHEKQPCALTFRNTICHCLNLNSAYSHIITGTDRPEVTTVHSSAGATVDYIFYTARSEHSRSQTDKGARGGLELIGRLSLLSEADLWSLRGLPNEIFTSDHLSLLVKFQLRISPL</sequence>
<feature type="signal peptide" evidence="1">
    <location>
        <begin position="1"/>
        <end position="27"/>
    </location>
</feature>
<dbReference type="Pfam" id="PF03372">
    <property type="entry name" value="Exo_endo_phos"/>
    <property type="match status" value="1"/>
</dbReference>
<keyword evidence="4" id="KW-1185">Reference proteome</keyword>
<dbReference type="PANTHER" id="PTHR12121:SF28">
    <property type="entry name" value="PROTEIN ANGEL HOMOLOG 1"/>
    <property type="match status" value="1"/>
</dbReference>
<keyword evidence="1" id="KW-0732">Signal</keyword>
<proteinExistence type="predicted"/>
<name>A0AAV6FT82_9TELE</name>
<dbReference type="SUPFAM" id="SSF56219">
    <property type="entry name" value="DNase I-like"/>
    <property type="match status" value="1"/>
</dbReference>
<dbReference type="EMBL" id="JADWDJ010000019">
    <property type="protein sequence ID" value="KAG5265935.1"/>
    <property type="molecule type" value="Genomic_DNA"/>
</dbReference>
<evidence type="ECO:0000256" key="1">
    <source>
        <dbReference type="SAM" id="SignalP"/>
    </source>
</evidence>
<evidence type="ECO:0000313" key="3">
    <source>
        <dbReference type="EMBL" id="KAG5265935.1"/>
    </source>
</evidence>
<evidence type="ECO:0000313" key="4">
    <source>
        <dbReference type="Proteomes" id="UP000823561"/>
    </source>
</evidence>
<protein>
    <recommendedName>
        <fullName evidence="2">Endonuclease/exonuclease/phosphatase domain-containing protein</fullName>
    </recommendedName>
</protein>
<gene>
    <name evidence="3" type="ORF">AALO_G00248010</name>
</gene>
<accession>A0AAV6FT82</accession>
<reference evidence="3" key="1">
    <citation type="submission" date="2020-10" db="EMBL/GenBank/DDBJ databases">
        <title>Chromosome-scale genome assembly of the Allis shad, Alosa alosa.</title>
        <authorList>
            <person name="Margot Z."/>
            <person name="Christophe K."/>
            <person name="Cabau C."/>
            <person name="Louis A."/>
            <person name="Berthelot C."/>
            <person name="Parey E."/>
            <person name="Roest Crollius H."/>
            <person name="Montfort J."/>
            <person name="Robinson-Rechavi M."/>
            <person name="Bucao C."/>
            <person name="Bouchez O."/>
            <person name="Gislard M."/>
            <person name="Lluch J."/>
            <person name="Milhes M."/>
            <person name="Lampietro C."/>
            <person name="Lopez Roques C."/>
            <person name="Donnadieu C."/>
            <person name="Braasch I."/>
            <person name="Desvignes T."/>
            <person name="Postlethwait J."/>
            <person name="Bobe J."/>
            <person name="Guiguen Y."/>
        </authorList>
    </citation>
    <scope>NUCLEOTIDE SEQUENCE</scope>
    <source>
        <strain evidence="3">M-15738</strain>
        <tissue evidence="3">Blood</tissue>
    </source>
</reference>